<evidence type="ECO:0000313" key="2">
    <source>
        <dbReference type="EMBL" id="RVE68677.1"/>
    </source>
</evidence>
<dbReference type="InterPro" id="IPR044822">
    <property type="entry name" value="Myb_DNA-bind_4"/>
</dbReference>
<dbReference type="AlphaFoldDB" id="A0A437D1P3"/>
<name>A0A437D1P3_ORYJA</name>
<dbReference type="Pfam" id="PF13837">
    <property type="entry name" value="Myb_DNA-bind_4"/>
    <property type="match status" value="1"/>
</dbReference>
<reference evidence="2 3" key="1">
    <citation type="submission" date="2018-11" db="EMBL/GenBank/DDBJ databases">
        <authorList>
            <person name="Lopez-Roques C."/>
            <person name="Donnadieu C."/>
            <person name="Bouchez O."/>
            <person name="Klopp C."/>
            <person name="Cabau C."/>
            <person name="Zahm M."/>
        </authorList>
    </citation>
    <scope>NUCLEOTIDE SEQUENCE [LARGE SCALE GENOMIC DNA]</scope>
    <source>
        <strain evidence="2">RS831</strain>
        <tissue evidence="2">Whole body</tissue>
    </source>
</reference>
<dbReference type="Gene3D" id="1.10.10.60">
    <property type="entry name" value="Homeodomain-like"/>
    <property type="match status" value="1"/>
</dbReference>
<gene>
    <name evidence="2" type="ORF">OJAV_G00095230</name>
</gene>
<protein>
    <recommendedName>
        <fullName evidence="1">Myb/SANT-like DNA-binding domain-containing protein</fullName>
    </recommendedName>
</protein>
<dbReference type="OrthoDB" id="691673at2759"/>
<organism evidence="2 3">
    <name type="scientific">Oryzias javanicus</name>
    <name type="common">Javanese ricefish</name>
    <name type="synonym">Aplocheilus javanicus</name>
    <dbReference type="NCBI Taxonomy" id="123683"/>
    <lineage>
        <taxon>Eukaryota</taxon>
        <taxon>Metazoa</taxon>
        <taxon>Chordata</taxon>
        <taxon>Craniata</taxon>
        <taxon>Vertebrata</taxon>
        <taxon>Euteleostomi</taxon>
        <taxon>Actinopterygii</taxon>
        <taxon>Neopterygii</taxon>
        <taxon>Teleostei</taxon>
        <taxon>Neoteleostei</taxon>
        <taxon>Acanthomorphata</taxon>
        <taxon>Ovalentaria</taxon>
        <taxon>Atherinomorphae</taxon>
        <taxon>Beloniformes</taxon>
        <taxon>Adrianichthyidae</taxon>
        <taxon>Oryziinae</taxon>
        <taxon>Oryzias</taxon>
    </lineage>
</organism>
<dbReference type="PANTHER" id="PTHR47595:SF1">
    <property type="entry name" value="MYB_SANT-LIKE DNA-BINDING DOMAIN-CONTAINING PROTEIN"/>
    <property type="match status" value="1"/>
</dbReference>
<evidence type="ECO:0000313" key="3">
    <source>
        <dbReference type="Proteomes" id="UP000283210"/>
    </source>
</evidence>
<evidence type="ECO:0000259" key="1">
    <source>
        <dbReference type="Pfam" id="PF13837"/>
    </source>
</evidence>
<dbReference type="Proteomes" id="UP000283210">
    <property type="component" value="Chromosome 9"/>
</dbReference>
<dbReference type="PANTHER" id="PTHR47595">
    <property type="entry name" value="HEAT SHOCK 70 KDA PROTEIN 14"/>
    <property type="match status" value="1"/>
</dbReference>
<proteinExistence type="predicted"/>
<dbReference type="OMA" id="IWERISV"/>
<keyword evidence="3" id="KW-1185">Reference proteome</keyword>
<dbReference type="FunFam" id="1.10.10.60:FF:000032">
    <property type="entry name" value="Zinc finger and SCAN domain-containing 20"/>
    <property type="match status" value="1"/>
</dbReference>
<dbReference type="EMBL" id="CM012445">
    <property type="protein sequence ID" value="RVE68677.1"/>
    <property type="molecule type" value="Genomic_DNA"/>
</dbReference>
<accession>A0A437D1P3</accession>
<sequence>MSARVTACVTKQQGKREAERSVNWTEEETQVLLCAWSNERVQKALAENLRNTHVFKHLSARMSEMGFCRSPHQCRLRVKTLKANYVRAKLQRSGNTSQPCMFKYFPEMDAVLGRRREREPYRVSVDDMAGYCIPVESNPSKDHDRLHRYSLERSFGSLEESEIDPEVKVESAEESAEESKLGLVGCSRLQRDQERQQVHLKASLQPQNSSAAVENHVSPSTCHVFPPPPPPAQSVAPPISDPSGENLNAPLSFGPLQSDSSCLDPVLRHLSECFQQLVSQTRGLLVQLESQRQEHARWQQELLAQCLQREEQRQRETAEREERREKARMEHEFRVLELLSTLTRQHGCCCGRSKPDDGYPANRHQP</sequence>
<feature type="domain" description="Myb/SANT-like DNA-binding" evidence="1">
    <location>
        <begin position="22"/>
        <end position="110"/>
    </location>
</feature>
<reference evidence="2 3" key="2">
    <citation type="submission" date="2019-01" db="EMBL/GenBank/DDBJ databases">
        <title>A chromosome length genome reference of the Java medaka (oryzias javanicus).</title>
        <authorList>
            <person name="Herpin A."/>
            <person name="Takehana Y."/>
            <person name="Naruse K."/>
            <person name="Ansai S."/>
            <person name="Kawaguchi M."/>
        </authorList>
    </citation>
    <scope>NUCLEOTIDE SEQUENCE [LARGE SCALE GENOMIC DNA]</scope>
    <source>
        <strain evidence="2">RS831</strain>
        <tissue evidence="2">Whole body</tissue>
    </source>
</reference>